<accession>A0A0A9C1Y1</accession>
<protein>
    <submittedName>
        <fullName evidence="1">Uncharacterized protein</fullName>
    </submittedName>
</protein>
<evidence type="ECO:0000313" key="1">
    <source>
        <dbReference type="EMBL" id="JAD65527.1"/>
    </source>
</evidence>
<organism evidence="1">
    <name type="scientific">Arundo donax</name>
    <name type="common">Giant reed</name>
    <name type="synonym">Donax arundinaceus</name>
    <dbReference type="NCBI Taxonomy" id="35708"/>
    <lineage>
        <taxon>Eukaryota</taxon>
        <taxon>Viridiplantae</taxon>
        <taxon>Streptophyta</taxon>
        <taxon>Embryophyta</taxon>
        <taxon>Tracheophyta</taxon>
        <taxon>Spermatophyta</taxon>
        <taxon>Magnoliopsida</taxon>
        <taxon>Liliopsida</taxon>
        <taxon>Poales</taxon>
        <taxon>Poaceae</taxon>
        <taxon>PACMAD clade</taxon>
        <taxon>Arundinoideae</taxon>
        <taxon>Arundineae</taxon>
        <taxon>Arundo</taxon>
    </lineage>
</organism>
<name>A0A0A9C1Y1_ARUDO</name>
<dbReference type="EMBL" id="GBRH01232368">
    <property type="protein sequence ID" value="JAD65527.1"/>
    <property type="molecule type" value="Transcribed_RNA"/>
</dbReference>
<reference evidence="1" key="2">
    <citation type="journal article" date="2015" name="Data Brief">
        <title>Shoot transcriptome of the giant reed, Arundo donax.</title>
        <authorList>
            <person name="Barrero R.A."/>
            <person name="Guerrero F.D."/>
            <person name="Moolhuijzen P."/>
            <person name="Goolsby J.A."/>
            <person name="Tidwell J."/>
            <person name="Bellgard S.E."/>
            <person name="Bellgard M.I."/>
        </authorList>
    </citation>
    <scope>NUCLEOTIDE SEQUENCE</scope>
    <source>
        <tissue evidence="1">Shoot tissue taken approximately 20 cm above the soil surface</tissue>
    </source>
</reference>
<proteinExistence type="predicted"/>
<dbReference type="AlphaFoldDB" id="A0A0A9C1Y1"/>
<reference evidence="1" key="1">
    <citation type="submission" date="2014-09" db="EMBL/GenBank/DDBJ databases">
        <authorList>
            <person name="Magalhaes I.L.F."/>
            <person name="Oliveira U."/>
            <person name="Santos F.R."/>
            <person name="Vidigal T.H.D.A."/>
            <person name="Brescovit A.D."/>
            <person name="Santos A.J."/>
        </authorList>
    </citation>
    <scope>NUCLEOTIDE SEQUENCE</scope>
    <source>
        <tissue evidence="1">Shoot tissue taken approximately 20 cm above the soil surface</tissue>
    </source>
</reference>
<sequence length="60" mass="6932">MKTLEVTWPVQDLILWIHQPFRKNQCICNSAPLKPILLCERKSLLCSMTIPTANHIFALL</sequence>